<dbReference type="NCBIfam" id="TIGR01297">
    <property type="entry name" value="CDF"/>
    <property type="match status" value="1"/>
</dbReference>
<dbReference type="InterPro" id="IPR027469">
    <property type="entry name" value="Cation_efflux_TMD_sf"/>
</dbReference>
<feature type="transmembrane region" description="Helical" evidence="7">
    <location>
        <begin position="192"/>
        <end position="210"/>
    </location>
</feature>
<dbReference type="Proteomes" id="UP000256845">
    <property type="component" value="Unassembled WGS sequence"/>
</dbReference>
<dbReference type="PANTHER" id="PTHR13414:SF9">
    <property type="entry name" value="PROTON-COUPLED ZINC ANTIPORTER SLC30A9, MITOCHONDRIAL"/>
    <property type="match status" value="1"/>
</dbReference>
<dbReference type="RefSeq" id="WP_115935171.1">
    <property type="nucleotide sequence ID" value="NZ_QRDW01000001.1"/>
</dbReference>
<dbReference type="EMBL" id="QRDW01000001">
    <property type="protein sequence ID" value="RED54087.1"/>
    <property type="molecule type" value="Genomic_DNA"/>
</dbReference>
<evidence type="ECO:0000259" key="9">
    <source>
        <dbReference type="Pfam" id="PF16916"/>
    </source>
</evidence>
<evidence type="ECO:0000256" key="1">
    <source>
        <dbReference type="ARBA" id="ARBA00004141"/>
    </source>
</evidence>
<dbReference type="GO" id="GO:0008324">
    <property type="term" value="F:monoatomic cation transmembrane transporter activity"/>
    <property type="evidence" value="ECO:0007669"/>
    <property type="project" value="InterPro"/>
</dbReference>
<evidence type="ECO:0000256" key="5">
    <source>
        <dbReference type="ARBA" id="ARBA00022989"/>
    </source>
</evidence>
<dbReference type="InterPro" id="IPR002524">
    <property type="entry name" value="Cation_efflux"/>
</dbReference>
<dbReference type="OrthoDB" id="9806522at2"/>
<dbReference type="Pfam" id="PF01545">
    <property type="entry name" value="Cation_efflux"/>
    <property type="match status" value="1"/>
</dbReference>
<evidence type="ECO:0000256" key="7">
    <source>
        <dbReference type="SAM" id="Phobius"/>
    </source>
</evidence>
<feature type="domain" description="Cation efflux protein cytoplasmic" evidence="9">
    <location>
        <begin position="225"/>
        <end position="295"/>
    </location>
</feature>
<proteinExistence type="inferred from homology"/>
<reference evidence="10 11" key="1">
    <citation type="submission" date="2018-07" db="EMBL/GenBank/DDBJ databases">
        <title>Genomic Encyclopedia of Type Strains, Phase III (KMG-III): the genomes of soil and plant-associated and newly described type strains.</title>
        <authorList>
            <person name="Whitman W."/>
        </authorList>
    </citation>
    <scope>NUCLEOTIDE SEQUENCE [LARGE SCALE GENOMIC DNA]</scope>
    <source>
        <strain evidence="10 11">CECT 8488</strain>
    </source>
</reference>
<dbReference type="InterPro" id="IPR058533">
    <property type="entry name" value="Cation_efflux_TM"/>
</dbReference>
<evidence type="ECO:0000313" key="11">
    <source>
        <dbReference type="Proteomes" id="UP000256845"/>
    </source>
</evidence>
<organism evidence="10 11">
    <name type="scientific">Aestuariispira insulae</name>
    <dbReference type="NCBI Taxonomy" id="1461337"/>
    <lineage>
        <taxon>Bacteria</taxon>
        <taxon>Pseudomonadati</taxon>
        <taxon>Pseudomonadota</taxon>
        <taxon>Alphaproteobacteria</taxon>
        <taxon>Rhodospirillales</taxon>
        <taxon>Kiloniellaceae</taxon>
        <taxon>Aestuariispira</taxon>
    </lineage>
</organism>
<accession>A0A3D9HX66</accession>
<keyword evidence="4 7" id="KW-0812">Transmembrane</keyword>
<dbReference type="Pfam" id="PF16916">
    <property type="entry name" value="ZT_dimer"/>
    <property type="match status" value="1"/>
</dbReference>
<evidence type="ECO:0000256" key="6">
    <source>
        <dbReference type="ARBA" id="ARBA00023136"/>
    </source>
</evidence>
<dbReference type="InterPro" id="IPR036837">
    <property type="entry name" value="Cation_efflux_CTD_sf"/>
</dbReference>
<evidence type="ECO:0000256" key="4">
    <source>
        <dbReference type="ARBA" id="ARBA00022692"/>
    </source>
</evidence>
<dbReference type="InterPro" id="IPR040177">
    <property type="entry name" value="SLC30A9"/>
</dbReference>
<evidence type="ECO:0000313" key="10">
    <source>
        <dbReference type="EMBL" id="RED54087.1"/>
    </source>
</evidence>
<evidence type="ECO:0000259" key="8">
    <source>
        <dbReference type="Pfam" id="PF01545"/>
    </source>
</evidence>
<protein>
    <submittedName>
        <fullName evidence="10">Cation diffusion facilitator family transporter</fullName>
    </submittedName>
</protein>
<dbReference type="GO" id="GO:0006829">
    <property type="term" value="P:zinc ion transport"/>
    <property type="evidence" value="ECO:0007669"/>
    <property type="project" value="InterPro"/>
</dbReference>
<dbReference type="SUPFAM" id="SSF161111">
    <property type="entry name" value="Cation efflux protein transmembrane domain-like"/>
    <property type="match status" value="1"/>
</dbReference>
<keyword evidence="3" id="KW-0813">Transport</keyword>
<dbReference type="Gene3D" id="3.30.70.1350">
    <property type="entry name" value="Cation efflux protein, cytoplasmic domain"/>
    <property type="match status" value="1"/>
</dbReference>
<dbReference type="SUPFAM" id="SSF160240">
    <property type="entry name" value="Cation efflux protein cytoplasmic domain-like"/>
    <property type="match status" value="1"/>
</dbReference>
<keyword evidence="5 7" id="KW-1133">Transmembrane helix</keyword>
<feature type="domain" description="Cation efflux protein transmembrane" evidence="8">
    <location>
        <begin position="10"/>
        <end position="213"/>
    </location>
</feature>
<evidence type="ECO:0000256" key="2">
    <source>
        <dbReference type="ARBA" id="ARBA00008114"/>
    </source>
</evidence>
<dbReference type="PANTHER" id="PTHR13414">
    <property type="entry name" value="HUEL-CATION TRANSPORTER"/>
    <property type="match status" value="1"/>
</dbReference>
<evidence type="ECO:0000256" key="3">
    <source>
        <dbReference type="ARBA" id="ARBA00022448"/>
    </source>
</evidence>
<feature type="transmembrane region" description="Helical" evidence="7">
    <location>
        <begin position="154"/>
        <end position="180"/>
    </location>
</feature>
<sequence>MASGSKKVILAGITANFLIAVAKFVASAFTGSAAMFSEGIHSLVDTGNQALLLYGMGRAARPADKRHPFGYSMELYFWSFVVAILIFAVGAGVSFYEGVEKVLHPVAVHDPTVNYIVLAVAFVIEGFAWWVAFKEFNRARGDRGMFEAIRKTKDPAVMAVLLEDSAAMIGLMVAFTGIFLGQVLNMPVLDGMASIGIGVVLTVAAIILAIETKGLLIGESADMSMVESVRTLVLSHPQVTDVNEALSMHLGPEDILMTMSLDFSSDATADDVEEAVSRMETAIKEKHPQIRRVFIEAQSIAAHHQAVEVGQGA</sequence>
<dbReference type="InterPro" id="IPR027470">
    <property type="entry name" value="Cation_efflux_CTD"/>
</dbReference>
<feature type="transmembrane region" description="Helical" evidence="7">
    <location>
        <begin position="115"/>
        <end position="133"/>
    </location>
</feature>
<dbReference type="GO" id="GO:0016020">
    <property type="term" value="C:membrane"/>
    <property type="evidence" value="ECO:0007669"/>
    <property type="project" value="UniProtKB-SubCell"/>
</dbReference>
<feature type="transmembrane region" description="Helical" evidence="7">
    <location>
        <begin position="75"/>
        <end position="95"/>
    </location>
</feature>
<comment type="subcellular location">
    <subcellularLocation>
        <location evidence="1">Membrane</location>
        <topology evidence="1">Multi-pass membrane protein</topology>
    </subcellularLocation>
</comment>
<comment type="similarity">
    <text evidence="2">Belongs to the cation diffusion facilitator (CDF) transporter (TC 2.A.4) family.</text>
</comment>
<keyword evidence="11" id="KW-1185">Reference proteome</keyword>
<name>A0A3D9HX66_9PROT</name>
<keyword evidence="6 7" id="KW-0472">Membrane</keyword>
<dbReference type="AlphaFoldDB" id="A0A3D9HX66"/>
<gene>
    <name evidence="10" type="ORF">DFP90_101890</name>
</gene>
<dbReference type="Gene3D" id="1.20.1510.10">
    <property type="entry name" value="Cation efflux protein transmembrane domain"/>
    <property type="match status" value="1"/>
</dbReference>
<comment type="caution">
    <text evidence="10">The sequence shown here is derived from an EMBL/GenBank/DDBJ whole genome shotgun (WGS) entry which is preliminary data.</text>
</comment>